<gene>
    <name evidence="6" type="ORF">VF724_18370</name>
</gene>
<protein>
    <submittedName>
        <fullName evidence="6">LysR family transcriptional regulator</fullName>
    </submittedName>
</protein>
<dbReference type="Gene3D" id="1.10.10.10">
    <property type="entry name" value="Winged helix-like DNA-binding domain superfamily/Winged helix DNA-binding domain"/>
    <property type="match status" value="1"/>
</dbReference>
<dbReference type="PANTHER" id="PTHR30346:SF0">
    <property type="entry name" value="HCA OPERON TRANSCRIPTIONAL ACTIVATOR HCAR"/>
    <property type="match status" value="1"/>
</dbReference>
<keyword evidence="3" id="KW-0238">DNA-binding</keyword>
<evidence type="ECO:0000256" key="2">
    <source>
        <dbReference type="ARBA" id="ARBA00023015"/>
    </source>
</evidence>
<dbReference type="SUPFAM" id="SSF53850">
    <property type="entry name" value="Periplasmic binding protein-like II"/>
    <property type="match status" value="1"/>
</dbReference>
<comment type="caution">
    <text evidence="6">The sequence shown here is derived from an EMBL/GenBank/DDBJ whole genome shotgun (WGS) entry which is preliminary data.</text>
</comment>
<dbReference type="SUPFAM" id="SSF46785">
    <property type="entry name" value="Winged helix' DNA-binding domain"/>
    <property type="match status" value="1"/>
</dbReference>
<keyword evidence="4" id="KW-0804">Transcription</keyword>
<dbReference type="CDD" id="cd08414">
    <property type="entry name" value="PBP2_LTTR_aromatics_like"/>
    <property type="match status" value="1"/>
</dbReference>
<dbReference type="Proteomes" id="UP001310386">
    <property type="component" value="Unassembled WGS sequence"/>
</dbReference>
<evidence type="ECO:0000256" key="4">
    <source>
        <dbReference type="ARBA" id="ARBA00023163"/>
    </source>
</evidence>
<dbReference type="RefSeq" id="WP_371755734.1">
    <property type="nucleotide sequence ID" value="NZ_JAYJLD010000041.1"/>
</dbReference>
<dbReference type="Pfam" id="PF00126">
    <property type="entry name" value="HTH_1"/>
    <property type="match status" value="1"/>
</dbReference>
<dbReference type="InterPro" id="IPR005119">
    <property type="entry name" value="LysR_subst-bd"/>
</dbReference>
<evidence type="ECO:0000256" key="1">
    <source>
        <dbReference type="ARBA" id="ARBA00009437"/>
    </source>
</evidence>
<evidence type="ECO:0000313" key="6">
    <source>
        <dbReference type="EMBL" id="MEB3103605.1"/>
    </source>
</evidence>
<comment type="similarity">
    <text evidence="1">Belongs to the LysR transcriptional regulatory family.</text>
</comment>
<reference evidence="6" key="1">
    <citation type="submission" date="2023-12" db="EMBL/GenBank/DDBJ databases">
        <title>Fervidustalea candida gen. nov., sp. nov., a novel member of the family Paenibacillaceae isolated from a geothermal area.</title>
        <authorList>
            <person name="Li W.-J."/>
            <person name="Jiao J.-Y."/>
            <person name="Chen Y."/>
        </authorList>
    </citation>
    <scope>NUCLEOTIDE SEQUENCE</scope>
    <source>
        <strain evidence="6">SYSU GA230002</strain>
    </source>
</reference>
<proteinExistence type="inferred from homology"/>
<organism evidence="6 7">
    <name type="scientific">Ferviditalea candida</name>
    <dbReference type="NCBI Taxonomy" id="3108399"/>
    <lineage>
        <taxon>Bacteria</taxon>
        <taxon>Bacillati</taxon>
        <taxon>Bacillota</taxon>
        <taxon>Bacilli</taxon>
        <taxon>Bacillales</taxon>
        <taxon>Paenibacillaceae</taxon>
        <taxon>Ferviditalea</taxon>
    </lineage>
</organism>
<dbReference type="Pfam" id="PF03466">
    <property type="entry name" value="LysR_substrate"/>
    <property type="match status" value="1"/>
</dbReference>
<dbReference type="Gene3D" id="3.40.190.10">
    <property type="entry name" value="Periplasmic binding protein-like II"/>
    <property type="match status" value="2"/>
</dbReference>
<evidence type="ECO:0000259" key="5">
    <source>
        <dbReference type="PROSITE" id="PS50931"/>
    </source>
</evidence>
<dbReference type="PROSITE" id="PS50931">
    <property type="entry name" value="HTH_LYSR"/>
    <property type="match status" value="1"/>
</dbReference>
<keyword evidence="2" id="KW-0805">Transcription regulation</keyword>
<dbReference type="InterPro" id="IPR036390">
    <property type="entry name" value="WH_DNA-bd_sf"/>
</dbReference>
<name>A0ABU5ZQD7_9BACL</name>
<accession>A0ABU5ZQD7</accession>
<feature type="domain" description="HTH lysR-type" evidence="5">
    <location>
        <begin position="1"/>
        <end position="60"/>
    </location>
</feature>
<evidence type="ECO:0000313" key="7">
    <source>
        <dbReference type="Proteomes" id="UP001310386"/>
    </source>
</evidence>
<dbReference type="PANTHER" id="PTHR30346">
    <property type="entry name" value="TRANSCRIPTIONAL DUAL REGULATOR HCAR-RELATED"/>
    <property type="match status" value="1"/>
</dbReference>
<dbReference type="PRINTS" id="PR00039">
    <property type="entry name" value="HTHLYSR"/>
</dbReference>
<dbReference type="InterPro" id="IPR036388">
    <property type="entry name" value="WH-like_DNA-bd_sf"/>
</dbReference>
<sequence length="306" mass="34470">MDLDTRQLRYFITVAEHLSFTEAANKLFIAQSAVSQQIADLEEKVGVKLFIRSKRSVQLTPAGAVFLQEATKILNRAAEAIDKARQTESGVIGSLSIGFLATHVRSFLPDVIKRFRELYPKVELNLNHYPSKMLKEALESKEFDIGFTSPAGLHRIEGIQIQPILKDPYCIVTHKNHPLASQSSIKLSDLSDEPFIIHNRHDSPIGSYDYIVKLCESSGFIPRIVSQPRFVDTVLILVEAEIGIAVLPRSFKLMSDANLRFLEIETEEDKYFELVVAWKKMNVNPSIPIFLQVLSQLHPGFQPPAT</sequence>
<evidence type="ECO:0000256" key="3">
    <source>
        <dbReference type="ARBA" id="ARBA00023125"/>
    </source>
</evidence>
<keyword evidence="7" id="KW-1185">Reference proteome</keyword>
<dbReference type="InterPro" id="IPR000847">
    <property type="entry name" value="LysR_HTH_N"/>
</dbReference>
<dbReference type="EMBL" id="JAYJLD010000041">
    <property type="protein sequence ID" value="MEB3103605.1"/>
    <property type="molecule type" value="Genomic_DNA"/>
</dbReference>